<feature type="transmembrane region" description="Helical" evidence="6">
    <location>
        <begin position="495"/>
        <end position="513"/>
    </location>
</feature>
<feature type="transmembrane region" description="Helical" evidence="6">
    <location>
        <begin position="223"/>
        <end position="249"/>
    </location>
</feature>
<dbReference type="Proteomes" id="UP000308549">
    <property type="component" value="Unassembled WGS sequence"/>
</dbReference>
<feature type="transmembrane region" description="Helical" evidence="6">
    <location>
        <begin position="519"/>
        <end position="540"/>
    </location>
</feature>
<proteinExistence type="predicted"/>
<evidence type="ECO:0000313" key="9">
    <source>
        <dbReference type="Proteomes" id="UP000308549"/>
    </source>
</evidence>
<feature type="transmembrane region" description="Helical" evidence="6">
    <location>
        <begin position="395"/>
        <end position="419"/>
    </location>
</feature>
<dbReference type="Pfam" id="PF07690">
    <property type="entry name" value="MFS_1"/>
    <property type="match status" value="1"/>
</dbReference>
<dbReference type="GO" id="GO:0010509">
    <property type="term" value="P:intracellular polyamine homeostasis"/>
    <property type="evidence" value="ECO:0007669"/>
    <property type="project" value="TreeGrafter"/>
</dbReference>
<feature type="transmembrane region" description="Helical" evidence="6">
    <location>
        <begin position="585"/>
        <end position="605"/>
    </location>
</feature>
<dbReference type="InterPro" id="IPR036259">
    <property type="entry name" value="MFS_trans_sf"/>
</dbReference>
<keyword evidence="4 6" id="KW-0472">Membrane</keyword>
<dbReference type="Gene3D" id="1.20.1250.20">
    <property type="entry name" value="MFS general substrate transporter like domains"/>
    <property type="match status" value="1"/>
</dbReference>
<feature type="transmembrane region" description="Helical" evidence="6">
    <location>
        <begin position="285"/>
        <end position="306"/>
    </location>
</feature>
<feature type="region of interest" description="Disordered" evidence="5">
    <location>
        <begin position="73"/>
        <end position="125"/>
    </location>
</feature>
<feature type="transmembrane region" description="Helical" evidence="6">
    <location>
        <begin position="439"/>
        <end position="459"/>
    </location>
</feature>
<keyword evidence="2 6" id="KW-0812">Transmembrane</keyword>
<protein>
    <recommendedName>
        <fullName evidence="7">Major facilitator superfamily (MFS) profile domain-containing protein</fullName>
    </recommendedName>
</protein>
<feature type="transmembrane region" description="Helical" evidence="6">
    <location>
        <begin position="312"/>
        <end position="331"/>
    </location>
</feature>
<dbReference type="CDD" id="cd17323">
    <property type="entry name" value="MFS_Tpo1_MDR_like"/>
    <property type="match status" value="1"/>
</dbReference>
<comment type="caution">
    <text evidence="8">The sequence shown here is derived from an EMBL/GenBank/DDBJ whole genome shotgun (WGS) entry which is preliminary data.</text>
</comment>
<feature type="region of interest" description="Disordered" evidence="5">
    <location>
        <begin position="1"/>
        <end position="59"/>
    </location>
</feature>
<comment type="subcellular location">
    <subcellularLocation>
        <location evidence="1">Membrane</location>
        <topology evidence="1">Multi-pass membrane protein</topology>
    </subcellularLocation>
</comment>
<dbReference type="AlphaFoldDB" id="A0A4U0U6D3"/>
<dbReference type="SUPFAM" id="SSF103473">
    <property type="entry name" value="MFS general substrate transporter"/>
    <property type="match status" value="1"/>
</dbReference>
<dbReference type="EMBL" id="NAJL01000010">
    <property type="protein sequence ID" value="TKA30743.1"/>
    <property type="molecule type" value="Genomic_DNA"/>
</dbReference>
<evidence type="ECO:0000313" key="8">
    <source>
        <dbReference type="EMBL" id="TKA30743.1"/>
    </source>
</evidence>
<dbReference type="PANTHER" id="PTHR23502:SF5">
    <property type="entry name" value="QUINIDINE RESISTANCE PROTEIN 3"/>
    <property type="match status" value="1"/>
</dbReference>
<sequence length="626" mass="68702">MAQDHEKDQDSDEVDRELEKAGPGTANSSSFSSSSRQDERQSSGLTKETDAAATSAAPCAHSGDVLDMLHYSRRPSQQSRASRPSEDTQRTVSDAGHDHQVATPHRSRSRAASSTRSTRRRAVQVPRSARRGLFAKLSVIAEVEEPYSYSNSMKWTVTFIVAMAGAAAPMGSSLVLPALGDIEDEFNTGATVVNLSVALYMLAMSIFPLWWSSFSETLGRRTIYLVSFALFAIFNVLCAVSVNIAMFIVMRCLSGGAAASVQAVGAGTISDVWEVKERGRAMSIFYLGPLCGPLLSPIIGGALAQSLGWRSAQWFLAIFGACLCTMILFCLPETLRRRRPIAARAEEEAVVEVNGEAEKTTRPDLARTTTNKSVQVKTRKYWAMFRRAFIDPLRIVLYLQFPAVAISVYYATVTFTSLYILNISVQETFSGSPYNYNSIIIGLLYLPNSAGYFLSSIFGGKWVDRIMIREATKASRYDDDGKLIFHPEDRMKENAWLGALVWPAAIITYGWTADYGVSIAGPMIANFFFGVGSMIIFAMVTTMLTEFMPRKASNGVALNNFVRNIFSCIGIIVTSPLIGALGNGWLFTIVGLVALVSGCASIWAMKRFGDHWRVTMDERMEKAMGD</sequence>
<evidence type="ECO:0000256" key="6">
    <source>
        <dbReference type="SAM" id="Phobius"/>
    </source>
</evidence>
<feature type="domain" description="Major facilitator superfamily (MFS) profile" evidence="7">
    <location>
        <begin position="157"/>
        <end position="609"/>
    </location>
</feature>
<evidence type="ECO:0000256" key="3">
    <source>
        <dbReference type="ARBA" id="ARBA00022989"/>
    </source>
</evidence>
<keyword evidence="3 6" id="KW-1133">Transmembrane helix</keyword>
<evidence type="ECO:0000259" key="7">
    <source>
        <dbReference type="PROSITE" id="PS50850"/>
    </source>
</evidence>
<dbReference type="InterPro" id="IPR011701">
    <property type="entry name" value="MFS"/>
</dbReference>
<feature type="compositionally biased region" description="Basic and acidic residues" evidence="5">
    <location>
        <begin position="83"/>
        <end position="100"/>
    </location>
</feature>
<evidence type="ECO:0000256" key="5">
    <source>
        <dbReference type="SAM" id="MobiDB-lite"/>
    </source>
</evidence>
<organism evidence="8 9">
    <name type="scientific">Salinomyces thailandicus</name>
    <dbReference type="NCBI Taxonomy" id="706561"/>
    <lineage>
        <taxon>Eukaryota</taxon>
        <taxon>Fungi</taxon>
        <taxon>Dikarya</taxon>
        <taxon>Ascomycota</taxon>
        <taxon>Pezizomycotina</taxon>
        <taxon>Dothideomycetes</taxon>
        <taxon>Dothideomycetidae</taxon>
        <taxon>Mycosphaerellales</taxon>
        <taxon>Teratosphaeriaceae</taxon>
        <taxon>Salinomyces</taxon>
    </lineage>
</organism>
<feature type="transmembrane region" description="Helical" evidence="6">
    <location>
        <begin position="255"/>
        <end position="273"/>
    </location>
</feature>
<reference evidence="8 9" key="1">
    <citation type="submission" date="2017-03" db="EMBL/GenBank/DDBJ databases">
        <title>Genomes of endolithic fungi from Antarctica.</title>
        <authorList>
            <person name="Coleine C."/>
            <person name="Masonjones S."/>
            <person name="Stajich J.E."/>
        </authorList>
    </citation>
    <scope>NUCLEOTIDE SEQUENCE [LARGE SCALE GENOMIC DNA]</scope>
    <source>
        <strain evidence="8 9">CCFEE 6315</strain>
    </source>
</reference>
<gene>
    <name evidence="8" type="ORF">B0A50_02463</name>
</gene>
<dbReference type="OrthoDB" id="3936150at2759"/>
<accession>A0A4U0U6D3</accession>
<evidence type="ECO:0000256" key="4">
    <source>
        <dbReference type="ARBA" id="ARBA00023136"/>
    </source>
</evidence>
<feature type="transmembrane region" description="Helical" evidence="6">
    <location>
        <begin position="561"/>
        <end position="579"/>
    </location>
</feature>
<dbReference type="PROSITE" id="PS50850">
    <property type="entry name" value="MFS"/>
    <property type="match status" value="1"/>
</dbReference>
<keyword evidence="9" id="KW-1185">Reference proteome</keyword>
<feature type="transmembrane region" description="Helical" evidence="6">
    <location>
        <begin position="157"/>
        <end position="179"/>
    </location>
</feature>
<evidence type="ECO:0000256" key="2">
    <source>
        <dbReference type="ARBA" id="ARBA00022692"/>
    </source>
</evidence>
<evidence type="ECO:0000256" key="1">
    <source>
        <dbReference type="ARBA" id="ARBA00004141"/>
    </source>
</evidence>
<feature type="transmembrane region" description="Helical" evidence="6">
    <location>
        <begin position="191"/>
        <end position="211"/>
    </location>
</feature>
<dbReference type="InterPro" id="IPR020846">
    <property type="entry name" value="MFS_dom"/>
</dbReference>
<dbReference type="GO" id="GO:0005886">
    <property type="term" value="C:plasma membrane"/>
    <property type="evidence" value="ECO:0007669"/>
    <property type="project" value="TreeGrafter"/>
</dbReference>
<dbReference type="PANTHER" id="PTHR23502">
    <property type="entry name" value="MAJOR FACILITATOR SUPERFAMILY"/>
    <property type="match status" value="1"/>
</dbReference>
<name>A0A4U0U6D3_9PEZI</name>
<dbReference type="Gene3D" id="1.20.1720.10">
    <property type="entry name" value="Multidrug resistance protein D"/>
    <property type="match status" value="1"/>
</dbReference>
<dbReference type="GO" id="GO:0015203">
    <property type="term" value="F:polyamine transmembrane transporter activity"/>
    <property type="evidence" value="ECO:0007669"/>
    <property type="project" value="TreeGrafter"/>
</dbReference>